<organism evidence="1">
    <name type="scientific">Anguilla anguilla</name>
    <name type="common">European freshwater eel</name>
    <name type="synonym">Muraena anguilla</name>
    <dbReference type="NCBI Taxonomy" id="7936"/>
    <lineage>
        <taxon>Eukaryota</taxon>
        <taxon>Metazoa</taxon>
        <taxon>Chordata</taxon>
        <taxon>Craniata</taxon>
        <taxon>Vertebrata</taxon>
        <taxon>Euteleostomi</taxon>
        <taxon>Actinopterygii</taxon>
        <taxon>Neopterygii</taxon>
        <taxon>Teleostei</taxon>
        <taxon>Anguilliformes</taxon>
        <taxon>Anguillidae</taxon>
        <taxon>Anguilla</taxon>
    </lineage>
</organism>
<evidence type="ECO:0000313" key="1">
    <source>
        <dbReference type="EMBL" id="JAH43976.1"/>
    </source>
</evidence>
<sequence>MIWHLVLLAFSNLGRLPCKKTFQMDTVN</sequence>
<reference evidence="1" key="2">
    <citation type="journal article" date="2015" name="Fish Shellfish Immunol.">
        <title>Early steps in the European eel (Anguilla anguilla)-Vibrio vulnificus interaction in the gills: Role of the RtxA13 toxin.</title>
        <authorList>
            <person name="Callol A."/>
            <person name="Pajuelo D."/>
            <person name="Ebbesson L."/>
            <person name="Teles M."/>
            <person name="MacKenzie S."/>
            <person name="Amaro C."/>
        </authorList>
    </citation>
    <scope>NUCLEOTIDE SEQUENCE</scope>
</reference>
<protein>
    <submittedName>
        <fullName evidence="1">Uncharacterized protein</fullName>
    </submittedName>
</protein>
<dbReference type="AlphaFoldDB" id="A0A0E9SRN9"/>
<dbReference type="EMBL" id="GBXM01064601">
    <property type="protein sequence ID" value="JAH43976.1"/>
    <property type="molecule type" value="Transcribed_RNA"/>
</dbReference>
<name>A0A0E9SRN9_ANGAN</name>
<reference evidence="1" key="1">
    <citation type="submission" date="2014-11" db="EMBL/GenBank/DDBJ databases">
        <authorList>
            <person name="Amaro Gonzalez C."/>
        </authorList>
    </citation>
    <scope>NUCLEOTIDE SEQUENCE</scope>
</reference>
<proteinExistence type="predicted"/>
<accession>A0A0E9SRN9</accession>